<comment type="caution">
    <text evidence="1">The sequence shown here is derived from an EMBL/GenBank/DDBJ whole genome shotgun (WGS) entry which is preliminary data.</text>
</comment>
<dbReference type="AlphaFoldDB" id="A0A846YVB7"/>
<evidence type="ECO:0000313" key="2">
    <source>
        <dbReference type="Proteomes" id="UP000579250"/>
    </source>
</evidence>
<proteinExistence type="predicted"/>
<dbReference type="Gene3D" id="1.25.40.10">
    <property type="entry name" value="Tetratricopeptide repeat domain"/>
    <property type="match status" value="1"/>
</dbReference>
<dbReference type="Proteomes" id="UP000579250">
    <property type="component" value="Unassembled WGS sequence"/>
</dbReference>
<evidence type="ECO:0008006" key="3">
    <source>
        <dbReference type="Google" id="ProtNLM"/>
    </source>
</evidence>
<protein>
    <recommendedName>
        <fullName evidence="3">Sel1 repeat family protein</fullName>
    </recommendedName>
</protein>
<name>A0A846YVB7_9ACTN</name>
<dbReference type="RefSeq" id="WP_067634796.1">
    <property type="nucleotide sequence ID" value="NZ_JAAXPI010000007.1"/>
</dbReference>
<organism evidence="1 2">
    <name type="scientific">Actinomadura latina</name>
    <dbReference type="NCBI Taxonomy" id="163603"/>
    <lineage>
        <taxon>Bacteria</taxon>
        <taxon>Bacillati</taxon>
        <taxon>Actinomycetota</taxon>
        <taxon>Actinomycetes</taxon>
        <taxon>Streptosporangiales</taxon>
        <taxon>Thermomonosporaceae</taxon>
        <taxon>Actinomadura</taxon>
    </lineage>
</organism>
<sequence length="223" mass="24013">MNRHRDAGAWAAADLDGVLAAEASAIAGMAEAEFAVGLAEVEDEFRRRQRDDVARARHASFVESLELDRAAYELACRHEADGDLGEAVRWYRVAAGNDHGDAALRLGRTLDRLAGAQGRAELHLVTEAAQAYAEAYAAGYPEAADRIDEMLAGYSCRREGPQQRAACSRVRDLASVNGVLSEERIRELSRHAARCVTCLAEFVALLKSASAALPSGGVIDPYD</sequence>
<gene>
    <name evidence="1" type="ORF">HGB48_07870</name>
</gene>
<reference evidence="1 2" key="1">
    <citation type="submission" date="2020-04" db="EMBL/GenBank/DDBJ databases">
        <title>MicrobeNet Type strains.</title>
        <authorList>
            <person name="Nicholson A.C."/>
        </authorList>
    </citation>
    <scope>NUCLEOTIDE SEQUENCE [LARGE SCALE GENOMIC DNA]</scope>
    <source>
        <strain evidence="1 2">ATCC BAA-277</strain>
    </source>
</reference>
<dbReference type="SUPFAM" id="SSF81901">
    <property type="entry name" value="HCP-like"/>
    <property type="match status" value="1"/>
</dbReference>
<accession>A0A846YVB7</accession>
<dbReference type="EMBL" id="JAAXPI010000007">
    <property type="protein sequence ID" value="NKZ03667.1"/>
    <property type="molecule type" value="Genomic_DNA"/>
</dbReference>
<keyword evidence="2" id="KW-1185">Reference proteome</keyword>
<evidence type="ECO:0000313" key="1">
    <source>
        <dbReference type="EMBL" id="NKZ03667.1"/>
    </source>
</evidence>
<dbReference type="InterPro" id="IPR011990">
    <property type="entry name" value="TPR-like_helical_dom_sf"/>
</dbReference>